<evidence type="ECO:0000313" key="6">
    <source>
        <dbReference type="Proteomes" id="UP000053890"/>
    </source>
</evidence>
<evidence type="ECO:0000313" key="5">
    <source>
        <dbReference type="EMBL" id="KPV77561.1"/>
    </source>
</evidence>
<keyword evidence="3" id="KW-0687">Ribonucleoprotein</keyword>
<dbReference type="EMBL" id="KQ474074">
    <property type="protein sequence ID" value="KPV77561.1"/>
    <property type="molecule type" value="Genomic_DNA"/>
</dbReference>
<dbReference type="OrthoDB" id="1747252at2759"/>
<dbReference type="Pfam" id="PF00687">
    <property type="entry name" value="Ribosomal_L1"/>
    <property type="match status" value="1"/>
</dbReference>
<accession>A0A194SDR7</accession>
<organism evidence="5 6">
    <name type="scientific">Rhodotorula graminis (strain WP1)</name>
    <dbReference type="NCBI Taxonomy" id="578459"/>
    <lineage>
        <taxon>Eukaryota</taxon>
        <taxon>Fungi</taxon>
        <taxon>Dikarya</taxon>
        <taxon>Basidiomycota</taxon>
        <taxon>Pucciniomycotina</taxon>
        <taxon>Microbotryomycetes</taxon>
        <taxon>Sporidiobolales</taxon>
        <taxon>Sporidiobolaceae</taxon>
        <taxon>Rhodotorula</taxon>
    </lineage>
</organism>
<sequence length="290" mass="30416">MSLRSARSLLSAAQHHAAPSTSRALSSSAPAAAKGVLSPLHKTAILRRERAAKGAGRSGQGGNENKVLPLEDAAKLLKERSRKTPNAAFEINITTKPSGSVQLNALRGRVFLPHSCTSSTKRETLYVFAQGAAAQKARDQGADVVGGEELIEQLLNGSLAVPDKLITTSDMFALFQRNPQLARLLGPRGLMPSVKRGTVADDVEQAIKEARGGLDWKGDSKGVVRAAIGRLHFPPDNLADNVHTLLASVSDIALGGTGAVNGVPARVKRPAITRVLISSTQGPGIELADL</sequence>
<feature type="region of interest" description="Disordered" evidence="4">
    <location>
        <begin position="1"/>
        <end position="28"/>
    </location>
</feature>
<dbReference type="GeneID" id="28974356"/>
<comment type="similarity">
    <text evidence="1">Belongs to the universal ribosomal protein uL1 family.</text>
</comment>
<evidence type="ECO:0000256" key="2">
    <source>
        <dbReference type="ARBA" id="ARBA00022980"/>
    </source>
</evidence>
<keyword evidence="6" id="KW-1185">Reference proteome</keyword>
<evidence type="ECO:0000256" key="4">
    <source>
        <dbReference type="SAM" id="MobiDB-lite"/>
    </source>
</evidence>
<evidence type="ECO:0000256" key="3">
    <source>
        <dbReference type="ARBA" id="ARBA00023274"/>
    </source>
</evidence>
<dbReference type="InterPro" id="IPR016095">
    <property type="entry name" value="Ribosomal_uL1_3-a/b-sand"/>
</dbReference>
<dbReference type="GO" id="GO:0005762">
    <property type="term" value="C:mitochondrial large ribosomal subunit"/>
    <property type="evidence" value="ECO:0007669"/>
    <property type="project" value="TreeGrafter"/>
</dbReference>
<evidence type="ECO:0000256" key="1">
    <source>
        <dbReference type="ARBA" id="ARBA00010531"/>
    </source>
</evidence>
<dbReference type="Gene3D" id="3.40.50.790">
    <property type="match status" value="1"/>
</dbReference>
<dbReference type="CDD" id="cd00403">
    <property type="entry name" value="Ribosomal_L1"/>
    <property type="match status" value="1"/>
</dbReference>
<proteinExistence type="inferred from homology"/>
<dbReference type="RefSeq" id="XP_018273610.1">
    <property type="nucleotide sequence ID" value="XM_018413907.1"/>
</dbReference>
<dbReference type="Proteomes" id="UP000053890">
    <property type="component" value="Unassembled WGS sequence"/>
</dbReference>
<dbReference type="AlphaFoldDB" id="A0A194SDR7"/>
<dbReference type="OMA" id="AMDWRSD"/>
<gene>
    <name evidence="5" type="ORF">RHOBADRAFT_41555</name>
</gene>
<dbReference type="InterPro" id="IPR028364">
    <property type="entry name" value="Ribosomal_uL1/biogenesis"/>
</dbReference>
<dbReference type="SUPFAM" id="SSF56808">
    <property type="entry name" value="Ribosomal protein L1"/>
    <property type="match status" value="1"/>
</dbReference>
<dbReference type="GO" id="GO:0003735">
    <property type="term" value="F:structural constituent of ribosome"/>
    <property type="evidence" value="ECO:0007669"/>
    <property type="project" value="TreeGrafter"/>
</dbReference>
<dbReference type="STRING" id="578459.A0A194SDR7"/>
<dbReference type="FunFam" id="3.40.50.790:FF:000001">
    <property type="entry name" value="50S ribosomal protein L1"/>
    <property type="match status" value="1"/>
</dbReference>
<dbReference type="InterPro" id="IPR023674">
    <property type="entry name" value="Ribosomal_uL1-like"/>
</dbReference>
<name>A0A194SDR7_RHOGW</name>
<dbReference type="PANTHER" id="PTHR36427">
    <property type="entry name" value="54S RIBOSOMAL PROTEIN L1, MITOCHONDRIAL"/>
    <property type="match status" value="1"/>
</dbReference>
<reference evidence="5 6" key="1">
    <citation type="journal article" date="2015" name="Front. Microbiol.">
        <title>Genome sequence of the plant growth promoting endophytic yeast Rhodotorula graminis WP1.</title>
        <authorList>
            <person name="Firrincieli A."/>
            <person name="Otillar R."/>
            <person name="Salamov A."/>
            <person name="Schmutz J."/>
            <person name="Khan Z."/>
            <person name="Redman R.S."/>
            <person name="Fleck N.D."/>
            <person name="Lindquist E."/>
            <person name="Grigoriev I.V."/>
            <person name="Doty S.L."/>
        </authorList>
    </citation>
    <scope>NUCLEOTIDE SEQUENCE [LARGE SCALE GENOMIC DNA]</scope>
    <source>
        <strain evidence="5 6">WP1</strain>
    </source>
</reference>
<protein>
    <recommendedName>
        <fullName evidence="7">Ribosomal protein</fullName>
    </recommendedName>
</protein>
<dbReference type="PANTHER" id="PTHR36427:SF3">
    <property type="entry name" value="LARGE RIBOSOMAL SUBUNIT PROTEIN UL1M"/>
    <property type="match status" value="1"/>
</dbReference>
<dbReference type="Gene3D" id="3.30.190.20">
    <property type="match status" value="1"/>
</dbReference>
<keyword evidence="2" id="KW-0689">Ribosomal protein</keyword>
<evidence type="ECO:0008006" key="7">
    <source>
        <dbReference type="Google" id="ProtNLM"/>
    </source>
</evidence>